<dbReference type="Gene3D" id="3.10.450.50">
    <property type="match status" value="1"/>
</dbReference>
<keyword evidence="7 18" id="KW-0418">Kinase</keyword>
<evidence type="ECO:0000256" key="4">
    <source>
        <dbReference type="ARBA" id="ARBA00022553"/>
    </source>
</evidence>
<evidence type="ECO:0000256" key="2">
    <source>
        <dbReference type="ARBA" id="ARBA00012434"/>
    </source>
</evidence>
<dbReference type="Gene3D" id="1.10.510.10">
    <property type="entry name" value="Transferase(Phosphotransferase) domain 1"/>
    <property type="match status" value="1"/>
</dbReference>
<comment type="similarity">
    <text evidence="1">Belongs to the protein kinase superfamily. CAMK Ser/Thr protein kinase family. CaMK subfamily.</text>
</comment>
<comment type="subunit">
    <text evidence="13">CAMK2 is composed of four different chains: alpha, beta, gamma, and delta. The different isoforms assemble into homo- or heteromultimeric holoenzymes composed of 8 to 12 subunits.</text>
</comment>
<dbReference type="FunFam" id="3.10.450.50:FF:000001">
    <property type="entry name" value="calcium/calmodulin-dependent protein kinase type II subunit gamma isoform X1"/>
    <property type="match status" value="1"/>
</dbReference>
<dbReference type="InterPro" id="IPR013543">
    <property type="entry name" value="Ca/CaM-dep_prot_kinase-assoc"/>
</dbReference>
<comment type="function">
    <text evidence="12">CaM-kinase II (CAMK2) is a prominent kinase in the central nervous system.</text>
</comment>
<dbReference type="PROSITE" id="PS50011">
    <property type="entry name" value="PROTEIN_KINASE_DOM"/>
    <property type="match status" value="1"/>
</dbReference>
<organism evidence="17 18">
    <name type="scientific">Danio rerio</name>
    <name type="common">Zebrafish</name>
    <name type="synonym">Brachydanio rerio</name>
    <dbReference type="NCBI Taxonomy" id="7955"/>
    <lineage>
        <taxon>Eukaryota</taxon>
        <taxon>Metazoa</taxon>
        <taxon>Chordata</taxon>
        <taxon>Craniata</taxon>
        <taxon>Vertebrata</taxon>
        <taxon>Euteleostomi</taxon>
        <taxon>Actinopterygii</taxon>
        <taxon>Neopterygii</taxon>
        <taxon>Teleostei</taxon>
        <taxon>Ostariophysi</taxon>
        <taxon>Cypriniformes</taxon>
        <taxon>Danionidae</taxon>
        <taxon>Danioninae</taxon>
        <taxon>Danio</taxon>
    </lineage>
</organism>
<keyword evidence="3" id="KW-0723">Serine/threonine-protein kinase</keyword>
<evidence type="ECO:0000256" key="3">
    <source>
        <dbReference type="ARBA" id="ARBA00022527"/>
    </source>
</evidence>
<evidence type="ECO:0000313" key="18">
    <source>
        <dbReference type="RefSeq" id="XP_017209507.1"/>
    </source>
</evidence>
<dbReference type="InterPro" id="IPR000719">
    <property type="entry name" value="Prot_kinase_dom"/>
</dbReference>
<evidence type="ECO:0007829" key="20">
    <source>
        <dbReference type="PeptideAtlas" id="A0A8M6YWG3"/>
    </source>
</evidence>
<feature type="region of interest" description="Disordered" evidence="15">
    <location>
        <begin position="324"/>
        <end position="375"/>
    </location>
</feature>
<dbReference type="SUPFAM" id="SSF54427">
    <property type="entry name" value="NTF2-like"/>
    <property type="match status" value="1"/>
</dbReference>
<evidence type="ECO:0000256" key="9">
    <source>
        <dbReference type="ARBA" id="ARBA00022860"/>
    </source>
</evidence>
<feature type="compositionally biased region" description="Polar residues" evidence="15">
    <location>
        <begin position="330"/>
        <end position="340"/>
    </location>
</feature>
<name>A0A8M6YWG3_DANRE</name>
<keyword evidence="9" id="KW-0112">Calmodulin-binding</keyword>
<dbReference type="InterPro" id="IPR032710">
    <property type="entry name" value="NTF2-like_dom_sf"/>
</dbReference>
<feature type="region of interest" description="Disordered" evidence="15">
    <location>
        <begin position="392"/>
        <end position="413"/>
    </location>
</feature>
<dbReference type="FunFam" id="1.10.510.10:FF:000001">
    <property type="entry name" value="Calcium/calmodulin-dependent protein kinase type II subunit delta"/>
    <property type="match status" value="1"/>
</dbReference>
<dbReference type="InterPro" id="IPR011009">
    <property type="entry name" value="Kinase-like_dom_sf"/>
</dbReference>
<evidence type="ECO:0000256" key="12">
    <source>
        <dbReference type="ARBA" id="ARBA00056581"/>
    </source>
</evidence>
<dbReference type="InterPro" id="IPR017441">
    <property type="entry name" value="Protein_kinase_ATP_BS"/>
</dbReference>
<dbReference type="ZFIN" id="ZDB-GENE-040718-277">
    <property type="gene designation" value="camk2d2"/>
</dbReference>
<keyword evidence="17" id="KW-1185">Reference proteome</keyword>
<reference evidence="18" key="1">
    <citation type="submission" date="2025-08" db="UniProtKB">
        <authorList>
            <consortium name="RefSeq"/>
        </authorList>
    </citation>
    <scope>IDENTIFICATION</scope>
    <source>
        <strain evidence="18">Tuebingen</strain>
        <tissue evidence="18">Fibroblasts and whole tissue</tissue>
    </source>
</reference>
<feature type="binding site" evidence="14">
    <location>
        <position position="42"/>
    </location>
    <ligand>
        <name>ATP</name>
        <dbReference type="ChEBI" id="CHEBI:30616"/>
    </ligand>
</feature>
<dbReference type="Pfam" id="PF08332">
    <property type="entry name" value="CaMKII_AD"/>
    <property type="match status" value="1"/>
</dbReference>
<dbReference type="InterPro" id="IPR008271">
    <property type="entry name" value="Ser/Thr_kinase_AS"/>
</dbReference>
<feature type="domain" description="Protein kinase" evidence="16">
    <location>
        <begin position="13"/>
        <end position="271"/>
    </location>
</feature>
<evidence type="ECO:0000313" key="19">
    <source>
        <dbReference type="ZFIN" id="ZDB-GENE-040718-277"/>
    </source>
</evidence>
<dbReference type="SUPFAM" id="SSF56112">
    <property type="entry name" value="Protein kinase-like (PK-like)"/>
    <property type="match status" value="1"/>
</dbReference>
<comment type="catalytic activity">
    <reaction evidence="11">
        <text>L-seryl-[protein] + ATP = O-phospho-L-seryl-[protein] + ADP + H(+)</text>
        <dbReference type="Rhea" id="RHEA:17989"/>
        <dbReference type="Rhea" id="RHEA-COMP:9863"/>
        <dbReference type="Rhea" id="RHEA-COMP:11604"/>
        <dbReference type="ChEBI" id="CHEBI:15378"/>
        <dbReference type="ChEBI" id="CHEBI:29999"/>
        <dbReference type="ChEBI" id="CHEBI:30616"/>
        <dbReference type="ChEBI" id="CHEBI:83421"/>
        <dbReference type="ChEBI" id="CHEBI:456216"/>
        <dbReference type="EC" id="2.7.11.17"/>
    </reaction>
</comment>
<dbReference type="Pfam" id="PF00069">
    <property type="entry name" value="Pkinase"/>
    <property type="match status" value="1"/>
</dbReference>
<evidence type="ECO:0000256" key="14">
    <source>
        <dbReference type="PROSITE-ProRule" id="PRU10141"/>
    </source>
</evidence>
<dbReference type="Proteomes" id="UP000000437">
    <property type="component" value="Chromosome 1"/>
</dbReference>
<dbReference type="GO" id="GO:0005516">
    <property type="term" value="F:calmodulin binding"/>
    <property type="evidence" value="ECO:0007669"/>
    <property type="project" value="UniProtKB-KW"/>
</dbReference>
<dbReference type="PROSITE" id="PS00107">
    <property type="entry name" value="PROTEIN_KINASE_ATP"/>
    <property type="match status" value="1"/>
</dbReference>
<keyword evidence="6 14" id="KW-0547">Nucleotide-binding</keyword>
<evidence type="ECO:0000259" key="16">
    <source>
        <dbReference type="PROSITE" id="PS50011"/>
    </source>
</evidence>
<dbReference type="AlphaFoldDB" id="A0A8M6YWG3"/>
<accession>A0A8M6YWG3</accession>
<dbReference type="AGR" id="ZFIN:ZDB-GENE-040718-277"/>
<dbReference type="CDD" id="cd14086">
    <property type="entry name" value="STKc_CaMKII"/>
    <property type="match status" value="1"/>
</dbReference>
<dbReference type="OrthoDB" id="336747at2759"/>
<keyword evidence="4" id="KW-0597">Phosphoprotein</keyword>
<dbReference type="RefSeq" id="XP_017209507.1">
    <property type="nucleotide sequence ID" value="XM_017354018.4"/>
</dbReference>
<dbReference type="Gene3D" id="6.10.140.620">
    <property type="match status" value="1"/>
</dbReference>
<protein>
    <recommendedName>
        <fullName evidence="2">calcium/calmodulin-dependent protein kinase</fullName>
        <ecNumber evidence="2">2.7.11.17</ecNumber>
    </recommendedName>
</protein>
<dbReference type="EC" id="2.7.11.17" evidence="2"/>
<keyword evidence="5" id="KW-0808">Transferase</keyword>
<dbReference type="PANTHER" id="PTHR24347">
    <property type="entry name" value="SERINE/THREONINE-PROTEIN KINASE"/>
    <property type="match status" value="1"/>
</dbReference>
<evidence type="ECO:0000256" key="1">
    <source>
        <dbReference type="ARBA" id="ARBA00005354"/>
    </source>
</evidence>
<keyword evidence="8 14" id="KW-0067">ATP-binding</keyword>
<evidence type="ECO:0000256" key="5">
    <source>
        <dbReference type="ARBA" id="ARBA00022679"/>
    </source>
</evidence>
<comment type="catalytic activity">
    <reaction evidence="10">
        <text>L-threonyl-[protein] + ATP = O-phospho-L-threonyl-[protein] + ADP + H(+)</text>
        <dbReference type="Rhea" id="RHEA:46608"/>
        <dbReference type="Rhea" id="RHEA-COMP:11060"/>
        <dbReference type="Rhea" id="RHEA-COMP:11605"/>
        <dbReference type="ChEBI" id="CHEBI:15378"/>
        <dbReference type="ChEBI" id="CHEBI:30013"/>
        <dbReference type="ChEBI" id="CHEBI:30616"/>
        <dbReference type="ChEBI" id="CHEBI:61977"/>
        <dbReference type="ChEBI" id="CHEBI:456216"/>
        <dbReference type="EC" id="2.7.11.17"/>
    </reaction>
</comment>
<dbReference type="PROSITE" id="PS00108">
    <property type="entry name" value="PROTEIN_KINASE_ST"/>
    <property type="match status" value="1"/>
</dbReference>
<keyword evidence="20" id="KW-1267">Proteomics identification</keyword>
<evidence type="ECO:0000256" key="8">
    <source>
        <dbReference type="ARBA" id="ARBA00022840"/>
    </source>
</evidence>
<dbReference type="GeneID" id="436815"/>
<dbReference type="GO" id="GO:0005524">
    <property type="term" value="F:ATP binding"/>
    <property type="evidence" value="ECO:0007669"/>
    <property type="project" value="UniProtKB-UniRule"/>
</dbReference>
<evidence type="ECO:0000256" key="13">
    <source>
        <dbReference type="ARBA" id="ARBA00064333"/>
    </source>
</evidence>
<evidence type="ECO:0000313" key="17">
    <source>
        <dbReference type="Proteomes" id="UP000000437"/>
    </source>
</evidence>
<dbReference type="FunFam" id="3.30.200.20:FF:000002">
    <property type="entry name" value="Calcium/calmodulin-dependent protein kinase type II subunit delta isoform 2"/>
    <property type="match status" value="1"/>
</dbReference>
<proteinExistence type="evidence at protein level"/>
<evidence type="ECO:0000256" key="15">
    <source>
        <dbReference type="SAM" id="MobiDB-lite"/>
    </source>
</evidence>
<gene>
    <name evidence="18 19" type="primary">camk2d2</name>
    <name evidence="18" type="synonym">camk2d</name>
    <name evidence="18" type="synonym">camk2da</name>
    <name evidence="18" type="synonym">wu:fq17a12</name>
    <name evidence="18" type="synonym">zgc:92792</name>
</gene>
<dbReference type="Gene3D" id="3.30.200.20">
    <property type="entry name" value="Phosphorylase Kinase, domain 1"/>
    <property type="match status" value="1"/>
</dbReference>
<evidence type="ECO:0000256" key="11">
    <source>
        <dbReference type="ARBA" id="ARBA00047430"/>
    </source>
</evidence>
<evidence type="ECO:0000256" key="7">
    <source>
        <dbReference type="ARBA" id="ARBA00022777"/>
    </source>
</evidence>
<evidence type="ECO:0000256" key="10">
    <source>
        <dbReference type="ARBA" id="ARBA00047307"/>
    </source>
</evidence>
<sequence>MALTICTRFTDEYQLFEELGKGAFSVVRRCVKISSGQEYAAKIINTKKLSARDHQKLEREARICRLLKHPNIVRLHDSISEEGFHYLVFDLVTGGELFEDIVAREYYSEADASHCIQQILESVHHCHVNGIVHRDLKPENLLLASKMKGAAVKLADFGLAIEVQGDQQAWFGFAGTPGYLSPEVLRKDPYGKPVDMWACGVILYILLVGYPPFWDEDQHRLYQQIKAGAYDFPSPEWDTVTPEAKDLINKMLTINPSKRITAAEALKHPWICQRSTVASMMHRQETVECLKKFNARRKLKGAILTTLLVTRNFSAAKSLLNKKPDGVKVNNKTNLASSPKDTGPAPALEPQTTVIHNPVDRNKESTESANTTIEDEDLKARRFGNLSINSIWQPSVGRPQNSEPKQAPNSSVQTCQVINKARKQEIIKVTEQLIESINNGDFEAYAKICDPGLTSFEPEALGNLVEGHDFHRFYFENALSKGNKPVHTILLNPHVHLIGEDAACIAYIRLTQYMDGSGMPRTMQSEETRVWHRRDGKWLNIHFHRSGAPSVPIN</sequence>
<dbReference type="CTD" id="436815"/>
<dbReference type="SMART" id="SM00220">
    <property type="entry name" value="S_TKc"/>
    <property type="match status" value="1"/>
</dbReference>
<dbReference type="GO" id="GO:0043226">
    <property type="term" value="C:organelle"/>
    <property type="evidence" value="ECO:0007669"/>
    <property type="project" value="UniProtKB-ARBA"/>
</dbReference>
<dbReference type="GO" id="GO:0004683">
    <property type="term" value="F:calcium/calmodulin-dependent protein kinase activity"/>
    <property type="evidence" value="ECO:0007669"/>
    <property type="project" value="UniProtKB-EC"/>
</dbReference>
<evidence type="ECO:0000256" key="6">
    <source>
        <dbReference type="ARBA" id="ARBA00022741"/>
    </source>
</evidence>